<feature type="region of interest" description="Disordered" evidence="3">
    <location>
        <begin position="97"/>
        <end position="128"/>
    </location>
</feature>
<sequence length="635" mass="65954">MVSTRKRSAAADEPMVHLAPAKRKRKSEPPAPSPARGLLGSPQQQAGSPPGSGVKRGTISVTKKGSRGAAYLAAAGAKAAAASASCAAAKGQASPAKEAKQPAAPAANAAPVPPPPRSAAKPSPAGAAKLRNPLLRQELPAKLLMLADMFAGLQTVYEMMKRRGQRVTYQTVRAAVEEASGRRFLLTHVYQLKHLLPEMLELEWVRLPVAAHSSRTEPALSLALHAAAAAKVAVAEGAAPGGSGELQAARRLLHCRLAAHLLGSYRQHLTACCAALRSAGDDAGAAAVEEAAAAAEEAEPLPLARFLAPYPEEVSDVPQQAPPPLPTPARGGSPAVLVSDAAAAAQAALPLTPTSTKPQLPASTTGRAGRPPVHPSTVDRHRQRRLSFGAAAAAAGRASKPGPPLDKLAAQLDSTAQQVQQEQQQAGGSVAATLARQLHPAQAALAASLSPADLASFGGSVPSEAEAEAERAAEEARLLASMPEELRRYSSQGIITMETLRALEVSDQQARRLSSTEAVAAREASAALGELPKMFPRLQRIFGMQGPVALKMRDVVLRIKQGGCETSTLAHIEASLRALAEHAPEYLTIKPYGSSDKAPALWINRKINPNSIMARLQGVADARHAQRASVTASIV</sequence>
<evidence type="ECO:0000256" key="2">
    <source>
        <dbReference type="ARBA" id="ARBA00023306"/>
    </source>
</evidence>
<organism evidence="5 6">
    <name type="scientific">Micractinium conductrix</name>
    <dbReference type="NCBI Taxonomy" id="554055"/>
    <lineage>
        <taxon>Eukaryota</taxon>
        <taxon>Viridiplantae</taxon>
        <taxon>Chlorophyta</taxon>
        <taxon>core chlorophytes</taxon>
        <taxon>Trebouxiophyceae</taxon>
        <taxon>Chlorellales</taxon>
        <taxon>Chlorellaceae</taxon>
        <taxon>Chlorella clade</taxon>
        <taxon>Micractinium</taxon>
    </lineage>
</organism>
<feature type="compositionally biased region" description="Low complexity" evidence="3">
    <location>
        <begin position="118"/>
        <end position="128"/>
    </location>
</feature>
<feature type="region of interest" description="Disordered" evidence="3">
    <location>
        <begin position="313"/>
        <end position="334"/>
    </location>
</feature>
<dbReference type="InterPro" id="IPR036390">
    <property type="entry name" value="WH_DNA-bd_sf"/>
</dbReference>
<dbReference type="Gene3D" id="1.10.10.1420">
    <property type="entry name" value="DNA replication factor Cdt1, C-terminal WH domain"/>
    <property type="match status" value="1"/>
</dbReference>
<dbReference type="GO" id="GO:0071163">
    <property type="term" value="P:DNA replication preinitiation complex assembly"/>
    <property type="evidence" value="ECO:0007669"/>
    <property type="project" value="InterPro"/>
</dbReference>
<dbReference type="STRING" id="554055.A0A2P6V475"/>
<feature type="domain" description="CDT1 Geminin-binding" evidence="4">
    <location>
        <begin position="139"/>
        <end position="271"/>
    </location>
</feature>
<dbReference type="InterPro" id="IPR014939">
    <property type="entry name" value="CDT1_Gemini-bd-like"/>
</dbReference>
<dbReference type="PANTHER" id="PTHR28637:SF1">
    <property type="entry name" value="DNA REPLICATION FACTOR CDT1"/>
    <property type="match status" value="1"/>
</dbReference>
<dbReference type="GO" id="GO:0070182">
    <property type="term" value="F:DNA polymerase binding"/>
    <property type="evidence" value="ECO:0007669"/>
    <property type="project" value="TreeGrafter"/>
</dbReference>
<accession>A0A2P6V475</accession>
<keyword evidence="6" id="KW-1185">Reference proteome</keyword>
<feature type="compositionally biased region" description="Polar residues" evidence="3">
    <location>
        <begin position="357"/>
        <end position="366"/>
    </location>
</feature>
<dbReference type="GO" id="GO:0000076">
    <property type="term" value="P:DNA replication checkpoint signaling"/>
    <property type="evidence" value="ECO:0007669"/>
    <property type="project" value="TreeGrafter"/>
</dbReference>
<dbReference type="SMART" id="SM01075">
    <property type="entry name" value="CDT1"/>
    <property type="match status" value="1"/>
</dbReference>
<keyword evidence="2" id="KW-0131">Cell cycle</keyword>
<dbReference type="EMBL" id="LHPF02000032">
    <property type="protein sequence ID" value="PSC68888.1"/>
    <property type="molecule type" value="Genomic_DNA"/>
</dbReference>
<evidence type="ECO:0000259" key="4">
    <source>
        <dbReference type="SMART" id="SM01075"/>
    </source>
</evidence>
<evidence type="ECO:0000313" key="5">
    <source>
        <dbReference type="EMBL" id="PSC68888.1"/>
    </source>
</evidence>
<reference evidence="5 6" key="1">
    <citation type="journal article" date="2018" name="Plant J.">
        <title>Genome sequences of Chlorella sorokiniana UTEX 1602 and Micractinium conductrix SAG 241.80: implications to maltose excretion by a green alga.</title>
        <authorList>
            <person name="Arriola M.B."/>
            <person name="Velmurugan N."/>
            <person name="Zhang Y."/>
            <person name="Plunkett M.H."/>
            <person name="Hondzo H."/>
            <person name="Barney B.M."/>
        </authorList>
    </citation>
    <scope>NUCLEOTIDE SEQUENCE [LARGE SCALE GENOMIC DNA]</scope>
    <source>
        <strain evidence="5 6">SAG 241.80</strain>
    </source>
</reference>
<dbReference type="GO" id="GO:0003677">
    <property type="term" value="F:DNA binding"/>
    <property type="evidence" value="ECO:0007669"/>
    <property type="project" value="InterPro"/>
</dbReference>
<dbReference type="SUPFAM" id="SSF46785">
    <property type="entry name" value="Winged helix' DNA-binding domain"/>
    <property type="match status" value="1"/>
</dbReference>
<evidence type="ECO:0000313" key="6">
    <source>
        <dbReference type="Proteomes" id="UP000239649"/>
    </source>
</evidence>
<comment type="similarity">
    <text evidence="1">Belongs to the Cdt1 family.</text>
</comment>
<dbReference type="PANTHER" id="PTHR28637">
    <property type="entry name" value="DNA REPLICATION FACTOR CDT1"/>
    <property type="match status" value="1"/>
</dbReference>
<feature type="region of interest" description="Disordered" evidence="3">
    <location>
        <begin position="1"/>
        <end position="62"/>
    </location>
</feature>
<dbReference type="GO" id="GO:0030174">
    <property type="term" value="P:regulation of DNA-templated DNA replication initiation"/>
    <property type="evidence" value="ECO:0007669"/>
    <property type="project" value="InterPro"/>
</dbReference>
<evidence type="ECO:0000256" key="3">
    <source>
        <dbReference type="SAM" id="MobiDB-lite"/>
    </source>
</evidence>
<dbReference type="Proteomes" id="UP000239649">
    <property type="component" value="Unassembled WGS sequence"/>
</dbReference>
<dbReference type="Pfam" id="PF16679">
    <property type="entry name" value="CDT1_C"/>
    <property type="match status" value="1"/>
</dbReference>
<dbReference type="OrthoDB" id="513134at2759"/>
<dbReference type="InterPro" id="IPR045173">
    <property type="entry name" value="Cdt1"/>
</dbReference>
<protein>
    <submittedName>
        <fullName evidence="5">CDT1 chloroplastic</fullName>
    </submittedName>
</protein>
<proteinExistence type="inferred from homology"/>
<dbReference type="InterPro" id="IPR038090">
    <property type="entry name" value="Cdt1_C_WH_dom_sf"/>
</dbReference>
<dbReference type="GO" id="GO:0000278">
    <property type="term" value="P:mitotic cell cycle"/>
    <property type="evidence" value="ECO:0007669"/>
    <property type="project" value="TreeGrafter"/>
</dbReference>
<dbReference type="GO" id="GO:0005634">
    <property type="term" value="C:nucleus"/>
    <property type="evidence" value="ECO:0007669"/>
    <property type="project" value="TreeGrafter"/>
</dbReference>
<comment type="caution">
    <text evidence="5">The sequence shown here is derived from an EMBL/GenBank/DDBJ whole genome shotgun (WGS) entry which is preliminary data.</text>
</comment>
<evidence type="ECO:0000256" key="1">
    <source>
        <dbReference type="ARBA" id="ARBA00008356"/>
    </source>
</evidence>
<gene>
    <name evidence="5" type="ORF">C2E20_7540</name>
</gene>
<name>A0A2P6V475_9CHLO</name>
<feature type="region of interest" description="Disordered" evidence="3">
    <location>
        <begin position="349"/>
        <end position="383"/>
    </location>
</feature>
<dbReference type="InterPro" id="IPR032054">
    <property type="entry name" value="Cdt1_C"/>
</dbReference>
<feature type="compositionally biased region" description="Low complexity" evidence="3">
    <location>
        <begin position="97"/>
        <end position="110"/>
    </location>
</feature>
<dbReference type="AlphaFoldDB" id="A0A2P6V475"/>
<dbReference type="Pfam" id="PF08839">
    <property type="entry name" value="CDT1"/>
    <property type="match status" value="1"/>
</dbReference>